<feature type="signal peptide" evidence="12">
    <location>
        <begin position="1"/>
        <end position="34"/>
    </location>
</feature>
<evidence type="ECO:0000256" key="6">
    <source>
        <dbReference type="ARBA" id="ARBA00022741"/>
    </source>
</evidence>
<dbReference type="GO" id="GO:0005524">
    <property type="term" value="F:ATP binding"/>
    <property type="evidence" value="ECO:0007669"/>
    <property type="project" value="UniProtKB-KW"/>
</dbReference>
<dbReference type="SUPFAM" id="SSF56112">
    <property type="entry name" value="Protein kinase-like (PK-like)"/>
    <property type="match status" value="1"/>
</dbReference>
<feature type="domain" description="Protein kinase" evidence="13">
    <location>
        <begin position="586"/>
        <end position="872"/>
    </location>
</feature>
<keyword evidence="2" id="KW-0433">Leucine-rich repeat</keyword>
<feature type="transmembrane region" description="Helical" evidence="11">
    <location>
        <begin position="555"/>
        <end position="581"/>
    </location>
</feature>
<dbReference type="FunFam" id="3.80.10.10:FF:000317">
    <property type="entry name" value="Inactive leucine-rich repeat receptor-like protein kinase"/>
    <property type="match status" value="1"/>
</dbReference>
<dbReference type="InterPro" id="IPR000719">
    <property type="entry name" value="Prot_kinase_dom"/>
</dbReference>
<protein>
    <recommendedName>
        <fullName evidence="13">Protein kinase domain-containing protein</fullName>
    </recommendedName>
</protein>
<evidence type="ECO:0000256" key="10">
    <source>
        <dbReference type="ARBA" id="ARBA00023170"/>
    </source>
</evidence>
<reference evidence="14" key="1">
    <citation type="submission" date="2017-07" db="EMBL/GenBank/DDBJ databases">
        <title>Taro Niue Genome Assembly and Annotation.</title>
        <authorList>
            <person name="Atibalentja N."/>
            <person name="Keating K."/>
            <person name="Fields C.J."/>
        </authorList>
    </citation>
    <scope>NUCLEOTIDE SEQUENCE</scope>
    <source>
        <strain evidence="14">Niue_2</strain>
        <tissue evidence="14">Leaf</tissue>
    </source>
</reference>
<evidence type="ECO:0000256" key="8">
    <source>
        <dbReference type="ARBA" id="ARBA00022989"/>
    </source>
</evidence>
<keyword evidence="4 12" id="KW-0732">Signal</keyword>
<evidence type="ECO:0000256" key="5">
    <source>
        <dbReference type="ARBA" id="ARBA00022737"/>
    </source>
</evidence>
<dbReference type="EMBL" id="NMUH01000419">
    <property type="protein sequence ID" value="MQL78823.1"/>
    <property type="molecule type" value="Genomic_DNA"/>
</dbReference>
<dbReference type="GO" id="GO:0016020">
    <property type="term" value="C:membrane"/>
    <property type="evidence" value="ECO:0007669"/>
    <property type="project" value="UniProtKB-SubCell"/>
</dbReference>
<evidence type="ECO:0000259" key="13">
    <source>
        <dbReference type="PROSITE" id="PS50011"/>
    </source>
</evidence>
<feature type="chain" id="PRO_5032340301" description="Protein kinase domain-containing protein" evidence="12">
    <location>
        <begin position="35"/>
        <end position="894"/>
    </location>
</feature>
<keyword evidence="15" id="KW-1185">Reference proteome</keyword>
<dbReference type="InterPro" id="IPR011009">
    <property type="entry name" value="Kinase-like_dom_sf"/>
</dbReference>
<dbReference type="PROSITE" id="PS50011">
    <property type="entry name" value="PROTEIN_KINASE_DOM"/>
    <property type="match status" value="1"/>
</dbReference>
<dbReference type="PANTHER" id="PTHR48004:SF58">
    <property type="entry name" value="OS01G0162200 PROTEIN"/>
    <property type="match status" value="1"/>
</dbReference>
<dbReference type="Proteomes" id="UP000652761">
    <property type="component" value="Unassembled WGS sequence"/>
</dbReference>
<evidence type="ECO:0000256" key="3">
    <source>
        <dbReference type="ARBA" id="ARBA00022692"/>
    </source>
</evidence>
<dbReference type="InterPro" id="IPR055414">
    <property type="entry name" value="LRR_R13L4/SHOC2-like"/>
</dbReference>
<comment type="caution">
    <text evidence="14">The sequence shown here is derived from an EMBL/GenBank/DDBJ whole genome shotgun (WGS) entry which is preliminary data.</text>
</comment>
<dbReference type="Pfam" id="PF00560">
    <property type="entry name" value="LRR_1"/>
    <property type="match status" value="3"/>
</dbReference>
<dbReference type="InterPro" id="IPR032675">
    <property type="entry name" value="LRR_dom_sf"/>
</dbReference>
<proteinExistence type="predicted"/>
<evidence type="ECO:0000256" key="7">
    <source>
        <dbReference type="ARBA" id="ARBA00022840"/>
    </source>
</evidence>
<dbReference type="Pfam" id="PF07714">
    <property type="entry name" value="PK_Tyr_Ser-Thr"/>
    <property type="match status" value="1"/>
</dbReference>
<evidence type="ECO:0000256" key="4">
    <source>
        <dbReference type="ARBA" id="ARBA00022729"/>
    </source>
</evidence>
<evidence type="ECO:0000313" key="14">
    <source>
        <dbReference type="EMBL" id="MQL78823.1"/>
    </source>
</evidence>
<keyword evidence="7" id="KW-0067">ATP-binding</keyword>
<dbReference type="GO" id="GO:0004674">
    <property type="term" value="F:protein serine/threonine kinase activity"/>
    <property type="evidence" value="ECO:0007669"/>
    <property type="project" value="UniProtKB-EC"/>
</dbReference>
<evidence type="ECO:0000256" key="11">
    <source>
        <dbReference type="SAM" id="Phobius"/>
    </source>
</evidence>
<dbReference type="AlphaFoldDB" id="A0A843UC30"/>
<dbReference type="OrthoDB" id="676979at2759"/>
<organism evidence="14 15">
    <name type="scientific">Colocasia esculenta</name>
    <name type="common">Wild taro</name>
    <name type="synonym">Arum esculentum</name>
    <dbReference type="NCBI Taxonomy" id="4460"/>
    <lineage>
        <taxon>Eukaryota</taxon>
        <taxon>Viridiplantae</taxon>
        <taxon>Streptophyta</taxon>
        <taxon>Embryophyta</taxon>
        <taxon>Tracheophyta</taxon>
        <taxon>Spermatophyta</taxon>
        <taxon>Magnoliopsida</taxon>
        <taxon>Liliopsida</taxon>
        <taxon>Araceae</taxon>
        <taxon>Aroideae</taxon>
        <taxon>Colocasieae</taxon>
        <taxon>Colocasia</taxon>
    </lineage>
</organism>
<gene>
    <name evidence="14" type="ORF">Taro_011265</name>
</gene>
<dbReference type="Gene3D" id="1.10.510.10">
    <property type="entry name" value="Transferase(Phosphotransferase) domain 1"/>
    <property type="match status" value="1"/>
</dbReference>
<keyword evidence="6" id="KW-0547">Nucleotide-binding</keyword>
<dbReference type="Gene3D" id="3.80.10.10">
    <property type="entry name" value="Ribonuclease Inhibitor"/>
    <property type="match status" value="3"/>
</dbReference>
<evidence type="ECO:0000256" key="2">
    <source>
        <dbReference type="ARBA" id="ARBA00022614"/>
    </source>
</evidence>
<dbReference type="Pfam" id="PF23598">
    <property type="entry name" value="LRR_14"/>
    <property type="match status" value="1"/>
</dbReference>
<dbReference type="Pfam" id="PF13855">
    <property type="entry name" value="LRR_8"/>
    <property type="match status" value="1"/>
</dbReference>
<evidence type="ECO:0000256" key="1">
    <source>
        <dbReference type="ARBA" id="ARBA00004370"/>
    </source>
</evidence>
<sequence length="894" mass="96740">MTDAAAAAPLRQPFLFLHLPFLLLVLAAVSGAAASACDPLPCGSSNDDEREVLLVARSSFNDPLNFLSSWNSATHFCGWRGVTCDNSSHVSGVALTAMNLSGTLPSTLFFLPFVEIIDLSVNSLSGEMGFLSLPPSLKYLNMSNNNFSGAMNFGLGGSSSSLEVLDLSNNYFSGEIPERLQVFTNLTMLDLGGNVLGGRIPASISNLENLRFLTLASNQLVGELPLEIGLMTALQWMYIGYNNLSGSIPPEIGNMTALNHLDLVYNNLTGNIPSTLGNLRKLRYLFLYMNHLSGPIPLSIYNLTALISLDLSDNNLSGEIPEDVSKLKELEILQLFSNQFTGKIPVAVTSLPRLRVLQLWMNAISGGIPVGLGLGSNLTVLDLSSNMLDGMIPEHLCSSGQLSKLILFSNSLQGGIPGSVASCRSLQRIRLEDNLLSGELPSQFTQLPLVYYLDLSGNEFGGRIDNRRWEMPTLRMLKLAKNQFNGSLPDSFGSVQIETLDLSENRFSGSVPVGIGRFSATAAFSSINSSAVAGNHGLCGGNPRSGLPACKSPRWPLSVTALSAVLLLLFLSLFLLLLLWWRRKELQTIKKVDGGNVWEVKIFDERASRLPVVEGFLSSVKDGSVLSYGRGPAAVRLAVSEASAVPPTFGWREVATIGRFRHPNVASLVAACRSERRWVFLHEFLQGKRLGGRDGALRELDWGQRWRVAIGVARVLRRLHHKCRMAGFHGSISAEHILLVNKEEAAKPRLLLRLHVPGTSSPPRSGLPAEAGEGNELTEKSDVYSFGVLLIQLLTGRPPTDPELGGTGEVVVWAQRSYAECHVEKWVDPSMTGLPAERKVEIIGAMGLAVRCTAADAAARPGMGEVVRDLVAVREGPSVGCCELLGYLLPETYP</sequence>
<dbReference type="InterPro" id="IPR001245">
    <property type="entry name" value="Ser-Thr/Tyr_kinase_cat_dom"/>
</dbReference>
<dbReference type="InterPro" id="IPR052941">
    <property type="entry name" value="StomDev_PlantInt_Reg"/>
</dbReference>
<dbReference type="Pfam" id="PF08263">
    <property type="entry name" value="LRRNT_2"/>
    <property type="match status" value="1"/>
</dbReference>
<keyword evidence="8 11" id="KW-1133">Transmembrane helix</keyword>
<dbReference type="InterPro" id="IPR001611">
    <property type="entry name" value="Leu-rich_rpt"/>
</dbReference>
<name>A0A843UC30_COLES</name>
<keyword evidence="10" id="KW-0675">Receptor</keyword>
<evidence type="ECO:0000313" key="15">
    <source>
        <dbReference type="Proteomes" id="UP000652761"/>
    </source>
</evidence>
<evidence type="ECO:0000256" key="12">
    <source>
        <dbReference type="SAM" id="SignalP"/>
    </source>
</evidence>
<keyword evidence="9 11" id="KW-0472">Membrane</keyword>
<evidence type="ECO:0000256" key="9">
    <source>
        <dbReference type="ARBA" id="ARBA00023136"/>
    </source>
</evidence>
<dbReference type="FunFam" id="3.80.10.10:FF:000062">
    <property type="entry name" value="protein STRUBBELIG-RECEPTOR FAMILY 3"/>
    <property type="match status" value="1"/>
</dbReference>
<dbReference type="SUPFAM" id="SSF52047">
    <property type="entry name" value="RNI-like"/>
    <property type="match status" value="1"/>
</dbReference>
<dbReference type="SUPFAM" id="SSF52058">
    <property type="entry name" value="L domain-like"/>
    <property type="match status" value="1"/>
</dbReference>
<keyword evidence="5" id="KW-0677">Repeat</keyword>
<comment type="subcellular location">
    <subcellularLocation>
        <location evidence="1">Membrane</location>
    </subcellularLocation>
</comment>
<accession>A0A843UC30</accession>
<dbReference type="InterPro" id="IPR013210">
    <property type="entry name" value="LRR_N_plant-typ"/>
</dbReference>
<dbReference type="InterPro" id="IPR003591">
    <property type="entry name" value="Leu-rich_rpt_typical-subtyp"/>
</dbReference>
<dbReference type="SMART" id="SM00369">
    <property type="entry name" value="LRR_TYP"/>
    <property type="match status" value="6"/>
</dbReference>
<keyword evidence="3 11" id="KW-0812">Transmembrane</keyword>
<dbReference type="PANTHER" id="PTHR48004">
    <property type="entry name" value="OS01G0149700 PROTEIN"/>
    <property type="match status" value="1"/>
</dbReference>
<dbReference type="SMART" id="SM00220">
    <property type="entry name" value="S_TKc"/>
    <property type="match status" value="1"/>
</dbReference>